<sequence>MAGRRPPLPFNVQLERRREQSRRCHRKRRAKLREQLLTHHQKSPTATSSTSSSPSSSHSSSGNDETYRTKGTESPPSSVGLRRDSVPTVCQESAQRHPQTPFTQAETIFSDPALLRYLHICLQVPASSRRGRALKFDFSLIRLMHFNADVLGLDRRQVDDCDAVSIVPSSFSHFKSRSHASGDPFRVQPLQEEVGTDASTTMPLQMFQSSRTHCLQWSSAPLHLIPGENQSTVPHHAFIDVGIPWPSLRENICQFLRLELIDEDHLGGDVFHLGNLFGGDPCFQLVRPNPLDPEAWEISQEFHSKWWFLFIGQAFEIVLATNRSRRRRGLPCLTSPQREKATESFAPSPTRMLHSKTGWISQQDFHTSFS</sequence>
<dbReference type="Proteomes" id="UP000245626">
    <property type="component" value="Unassembled WGS sequence"/>
</dbReference>
<gene>
    <name evidence="1" type="ORF">IE53DRAFT_371951</name>
</gene>
<keyword evidence="2" id="KW-1185">Reference proteome</keyword>
<protein>
    <submittedName>
        <fullName evidence="1">Uncharacterized protein</fullName>
    </submittedName>
</protein>
<reference evidence="1 2" key="1">
    <citation type="journal article" date="2018" name="Mol. Biol. Evol.">
        <title>Broad Genomic Sampling Reveals a Smut Pathogenic Ancestry of the Fungal Clade Ustilaginomycotina.</title>
        <authorList>
            <person name="Kijpornyongpan T."/>
            <person name="Mondo S.J."/>
            <person name="Barry K."/>
            <person name="Sandor L."/>
            <person name="Lee J."/>
            <person name="Lipzen A."/>
            <person name="Pangilinan J."/>
            <person name="LaButti K."/>
            <person name="Hainaut M."/>
            <person name="Henrissat B."/>
            <person name="Grigoriev I.V."/>
            <person name="Spatafora J.W."/>
            <person name="Aime M.C."/>
        </authorList>
    </citation>
    <scope>NUCLEOTIDE SEQUENCE [LARGE SCALE GENOMIC DNA]</scope>
    <source>
        <strain evidence="1 2">SA 807</strain>
    </source>
</reference>
<name>A0ACD0NM32_9BASI</name>
<proteinExistence type="predicted"/>
<organism evidence="1 2">
    <name type="scientific">Violaceomyces palustris</name>
    <dbReference type="NCBI Taxonomy" id="1673888"/>
    <lineage>
        <taxon>Eukaryota</taxon>
        <taxon>Fungi</taxon>
        <taxon>Dikarya</taxon>
        <taxon>Basidiomycota</taxon>
        <taxon>Ustilaginomycotina</taxon>
        <taxon>Ustilaginomycetes</taxon>
        <taxon>Violaceomycetales</taxon>
        <taxon>Violaceomycetaceae</taxon>
        <taxon>Violaceomyces</taxon>
    </lineage>
</organism>
<evidence type="ECO:0000313" key="2">
    <source>
        <dbReference type="Proteomes" id="UP000245626"/>
    </source>
</evidence>
<dbReference type="EMBL" id="KZ820662">
    <property type="protein sequence ID" value="PWN46864.1"/>
    <property type="molecule type" value="Genomic_DNA"/>
</dbReference>
<accession>A0ACD0NM32</accession>
<evidence type="ECO:0000313" key="1">
    <source>
        <dbReference type="EMBL" id="PWN46864.1"/>
    </source>
</evidence>